<evidence type="ECO:0000313" key="1">
    <source>
        <dbReference type="EMBL" id="MEQ2248879.1"/>
    </source>
</evidence>
<evidence type="ECO:0000313" key="2">
    <source>
        <dbReference type="Proteomes" id="UP001482620"/>
    </source>
</evidence>
<dbReference type="Proteomes" id="UP001482620">
    <property type="component" value="Unassembled WGS sequence"/>
</dbReference>
<protein>
    <submittedName>
        <fullName evidence="1">Uncharacterized protein</fullName>
    </submittedName>
</protein>
<name>A0ABV0UVY5_9TELE</name>
<comment type="caution">
    <text evidence="1">The sequence shown here is derived from an EMBL/GenBank/DDBJ whole genome shotgun (WGS) entry which is preliminary data.</text>
</comment>
<sequence>MSSKLMYMHMIMTQTHIFMGGGYVNVIPYHPQCYFQSLKRFAGTILVCGFSTFEMQVLPGAQKCVLSLWPEGGIDRMTDDTERESSVHVPTDLGCQKLKY</sequence>
<dbReference type="EMBL" id="JAHRIQ010083789">
    <property type="protein sequence ID" value="MEQ2248879.1"/>
    <property type="molecule type" value="Genomic_DNA"/>
</dbReference>
<organism evidence="1 2">
    <name type="scientific">Ilyodon furcidens</name>
    <name type="common">goldbreast splitfin</name>
    <dbReference type="NCBI Taxonomy" id="33524"/>
    <lineage>
        <taxon>Eukaryota</taxon>
        <taxon>Metazoa</taxon>
        <taxon>Chordata</taxon>
        <taxon>Craniata</taxon>
        <taxon>Vertebrata</taxon>
        <taxon>Euteleostomi</taxon>
        <taxon>Actinopterygii</taxon>
        <taxon>Neopterygii</taxon>
        <taxon>Teleostei</taxon>
        <taxon>Neoteleostei</taxon>
        <taxon>Acanthomorphata</taxon>
        <taxon>Ovalentaria</taxon>
        <taxon>Atherinomorphae</taxon>
        <taxon>Cyprinodontiformes</taxon>
        <taxon>Goodeidae</taxon>
        <taxon>Ilyodon</taxon>
    </lineage>
</organism>
<proteinExistence type="predicted"/>
<keyword evidence="2" id="KW-1185">Reference proteome</keyword>
<gene>
    <name evidence="1" type="ORF">ILYODFUR_023479</name>
</gene>
<reference evidence="1 2" key="1">
    <citation type="submission" date="2021-06" db="EMBL/GenBank/DDBJ databases">
        <authorList>
            <person name="Palmer J.M."/>
        </authorList>
    </citation>
    <scope>NUCLEOTIDE SEQUENCE [LARGE SCALE GENOMIC DNA]</scope>
    <source>
        <strain evidence="2">if_2019</strain>
        <tissue evidence="1">Muscle</tissue>
    </source>
</reference>
<accession>A0ABV0UVY5</accession>